<evidence type="ECO:0000256" key="1">
    <source>
        <dbReference type="SAM" id="Phobius"/>
    </source>
</evidence>
<evidence type="ECO:0000313" key="3">
    <source>
        <dbReference type="Proteomes" id="UP000095347"/>
    </source>
</evidence>
<comment type="caution">
    <text evidence="2">The sequence shown here is derived from an EMBL/GenBank/DDBJ whole genome shotgun (WGS) entry which is preliminary data.</text>
</comment>
<dbReference type="Proteomes" id="UP000095347">
    <property type="component" value="Unassembled WGS sequence"/>
</dbReference>
<dbReference type="STRING" id="28181.BEN30_04585"/>
<feature type="transmembrane region" description="Helical" evidence="1">
    <location>
        <begin position="29"/>
        <end position="55"/>
    </location>
</feature>
<dbReference type="EMBL" id="MCGG01000009">
    <property type="protein sequence ID" value="OEJ69001.1"/>
    <property type="molecule type" value="Genomic_DNA"/>
</dbReference>
<evidence type="ECO:0000313" key="2">
    <source>
        <dbReference type="EMBL" id="OEJ69001.1"/>
    </source>
</evidence>
<keyword evidence="1" id="KW-1133">Transmembrane helix</keyword>
<proteinExistence type="predicted"/>
<accession>A0A1E5QAH8</accession>
<name>A0A1E5QAH8_9PROT</name>
<sequence length="194" mass="22077">MRLTVQNENHKRSPGRRKKDTRNLWSFHVLVYITITAVIVCASAYASIVFGGYFFHFDINRPPEIAEGIRLGVPYDEMRAKLPTLQTIVVQGDKVSKINQNGVLYTLRFNTPEYGEKVWQISYANNLKNMSPAGLEEHLAFTYGLPTSVDCYDKVNCVYTFFLPFTLLVIKATQQGADIHLNITATDIYYGAKR</sequence>
<protein>
    <submittedName>
        <fullName evidence="2">Uncharacterized protein</fullName>
    </submittedName>
</protein>
<reference evidence="3" key="1">
    <citation type="submission" date="2016-07" db="EMBL/GenBank/DDBJ databases">
        <authorList>
            <person name="Florea S."/>
            <person name="Webb J.S."/>
            <person name="Jaromczyk J."/>
            <person name="Schardl C.L."/>
        </authorList>
    </citation>
    <scope>NUCLEOTIDE SEQUENCE [LARGE SCALE GENOMIC DNA]</scope>
    <source>
        <strain evidence="3">MV-1</strain>
    </source>
</reference>
<keyword evidence="3" id="KW-1185">Reference proteome</keyword>
<gene>
    <name evidence="2" type="ORF">BEN30_04585</name>
</gene>
<keyword evidence="1" id="KW-0472">Membrane</keyword>
<organism evidence="2 3">
    <name type="scientific">Magnetovibrio blakemorei</name>
    <dbReference type="NCBI Taxonomy" id="28181"/>
    <lineage>
        <taxon>Bacteria</taxon>
        <taxon>Pseudomonadati</taxon>
        <taxon>Pseudomonadota</taxon>
        <taxon>Alphaproteobacteria</taxon>
        <taxon>Rhodospirillales</taxon>
        <taxon>Magnetovibrionaceae</taxon>
        <taxon>Magnetovibrio</taxon>
    </lineage>
</organism>
<keyword evidence="1" id="KW-0812">Transmembrane</keyword>
<dbReference type="AlphaFoldDB" id="A0A1E5QAH8"/>